<sequence>MSPMNLMNKPALLCVTVVTVAGLGLSGCSAVQEAIGGGEKEDSASSGDGNTGKAVGEGAQAGEGAEGEGAEGGEKKDGGMFDGLFSNATEHTVEFEGGEAIVKAPEDWTAKSEEMLEEMGMSGVNILSPEAQELPELEAGAGGAITVMVAKRDGQFVQDAKTMAEFSAADAEGNNAQAGIKTEYKGETTLDGKTAHEVTTSGKAGDKDIEGFGYMMDLGETHVLTVSATGEKGSDNVKKAKKFVEKTKINIK</sequence>
<dbReference type="Proteomes" id="UP000515743">
    <property type="component" value="Chromosome"/>
</dbReference>
<dbReference type="KEGG" id="cik:H0194_10590"/>
<proteinExistence type="predicted"/>
<organism evidence="2 3">
    <name type="scientific">Corynebacterium incognita</name>
    <dbReference type="NCBI Taxonomy" id="2754725"/>
    <lineage>
        <taxon>Bacteria</taxon>
        <taxon>Bacillati</taxon>
        <taxon>Actinomycetota</taxon>
        <taxon>Actinomycetes</taxon>
        <taxon>Mycobacteriales</taxon>
        <taxon>Corynebacteriaceae</taxon>
        <taxon>Corynebacterium</taxon>
    </lineage>
</organism>
<protein>
    <submittedName>
        <fullName evidence="2">Uncharacterized protein</fullName>
    </submittedName>
</protein>
<evidence type="ECO:0000313" key="2">
    <source>
        <dbReference type="EMBL" id="QNE89455.1"/>
    </source>
</evidence>
<dbReference type="RefSeq" id="WP_185175829.1">
    <property type="nucleotide sequence ID" value="NZ_CP059404.1"/>
</dbReference>
<accession>A0A7G7CPD9</accession>
<evidence type="ECO:0000313" key="3">
    <source>
        <dbReference type="Proteomes" id="UP000515743"/>
    </source>
</evidence>
<dbReference type="EMBL" id="CP059404">
    <property type="protein sequence ID" value="QNE89455.1"/>
    <property type="molecule type" value="Genomic_DNA"/>
</dbReference>
<dbReference type="AlphaFoldDB" id="A0A7G7CPD9"/>
<name>A0A7G7CPD9_9CORY</name>
<keyword evidence="3" id="KW-1185">Reference proteome</keyword>
<evidence type="ECO:0000256" key="1">
    <source>
        <dbReference type="SAM" id="MobiDB-lite"/>
    </source>
</evidence>
<feature type="compositionally biased region" description="Low complexity" evidence="1">
    <location>
        <begin position="52"/>
        <end position="63"/>
    </location>
</feature>
<reference evidence="2 3" key="1">
    <citation type="submission" date="2020-07" db="EMBL/GenBank/DDBJ databases">
        <title>Complete genome and description of Corynebacterium incognita strain Marseille-Q3630 sp. nov.</title>
        <authorList>
            <person name="Boxberger M."/>
        </authorList>
    </citation>
    <scope>NUCLEOTIDE SEQUENCE [LARGE SCALE GENOMIC DNA]</scope>
    <source>
        <strain evidence="2 3">Marseille-Q3630</strain>
    </source>
</reference>
<gene>
    <name evidence="2" type="ORF">H0194_10590</name>
</gene>
<feature type="region of interest" description="Disordered" evidence="1">
    <location>
        <begin position="38"/>
        <end position="84"/>
    </location>
</feature>